<accession>A0A9P4TVT4</accession>
<dbReference type="Proteomes" id="UP000800235">
    <property type="component" value="Unassembled WGS sequence"/>
</dbReference>
<organism evidence="1 2">
    <name type="scientific">Tothia fuscella</name>
    <dbReference type="NCBI Taxonomy" id="1048955"/>
    <lineage>
        <taxon>Eukaryota</taxon>
        <taxon>Fungi</taxon>
        <taxon>Dikarya</taxon>
        <taxon>Ascomycota</taxon>
        <taxon>Pezizomycotina</taxon>
        <taxon>Dothideomycetes</taxon>
        <taxon>Pleosporomycetidae</taxon>
        <taxon>Venturiales</taxon>
        <taxon>Cylindrosympodiaceae</taxon>
        <taxon>Tothia</taxon>
    </lineage>
</organism>
<dbReference type="EMBL" id="MU007062">
    <property type="protein sequence ID" value="KAF2427114.1"/>
    <property type="molecule type" value="Genomic_DNA"/>
</dbReference>
<comment type="caution">
    <text evidence="1">The sequence shown here is derived from an EMBL/GenBank/DDBJ whole genome shotgun (WGS) entry which is preliminary data.</text>
</comment>
<keyword evidence="2" id="KW-1185">Reference proteome</keyword>
<reference evidence="1" key="1">
    <citation type="journal article" date="2020" name="Stud. Mycol.">
        <title>101 Dothideomycetes genomes: a test case for predicting lifestyles and emergence of pathogens.</title>
        <authorList>
            <person name="Haridas S."/>
            <person name="Albert R."/>
            <person name="Binder M."/>
            <person name="Bloem J."/>
            <person name="Labutti K."/>
            <person name="Salamov A."/>
            <person name="Andreopoulos B."/>
            <person name="Baker S."/>
            <person name="Barry K."/>
            <person name="Bills G."/>
            <person name="Bluhm B."/>
            <person name="Cannon C."/>
            <person name="Castanera R."/>
            <person name="Culley D."/>
            <person name="Daum C."/>
            <person name="Ezra D."/>
            <person name="Gonzalez J."/>
            <person name="Henrissat B."/>
            <person name="Kuo A."/>
            <person name="Liang C."/>
            <person name="Lipzen A."/>
            <person name="Lutzoni F."/>
            <person name="Magnuson J."/>
            <person name="Mondo S."/>
            <person name="Nolan M."/>
            <person name="Ohm R."/>
            <person name="Pangilinan J."/>
            <person name="Park H.-J."/>
            <person name="Ramirez L."/>
            <person name="Alfaro M."/>
            <person name="Sun H."/>
            <person name="Tritt A."/>
            <person name="Yoshinaga Y."/>
            <person name="Zwiers L.-H."/>
            <person name="Turgeon B."/>
            <person name="Goodwin S."/>
            <person name="Spatafora J."/>
            <person name="Crous P."/>
            <person name="Grigoriev I."/>
        </authorList>
    </citation>
    <scope>NUCLEOTIDE SEQUENCE</scope>
    <source>
        <strain evidence="1">CBS 130266</strain>
    </source>
</reference>
<protein>
    <submittedName>
        <fullName evidence="1">Uncharacterized protein</fullName>
    </submittedName>
</protein>
<dbReference type="AlphaFoldDB" id="A0A9P4TVT4"/>
<proteinExistence type="predicted"/>
<sequence length="546" mass="61322">MFSLESLPIEILHEICNHAAASASSPRRVYHAVSLTSKQLYTSIISRLYGEVVVDPSEPTIAGLVRGLIDHPQLRDHVKSVSFKSQNDAFIPDLQKHYGKNQKELQQLWDANHAVNRTVGYRRHAWETGAVPPRPQDYFINNEEYQIFVQKAEELFPDNRASDKQIIAHSGPNARVIACWKKQLSNGSFEALFCLLVLLLPSIEQIQIDLRYIKQHNVLFKVASSVTAITKGPGQTFVNLHSITFRGRHKQGNTLHNFISLPSIRSAALKFSLLQYQQGGKSNVACGLSVAGATYAHITSLEFIYSFTPLDARNRSLRRELFKSCSNMEHLTLYILGFGHLPHAVTEVSEDLKEEGLHIRSLSIYHLRQLGRDISYTSNYTEATRDNSPDCQLDQHFPNLELLGIDLSLASKVLDIGRHRSSTRLSLPTSLKTLSLHSFEPEDGGDRAGHGAYIVLNKVLQHILNARQDDPDAASGFTTPDYPNLSNIVTKWYRDGDSFTRRHLGSAGLEKVEFRAAKLLEQEIKFEVEFARPVARTNPADLGALR</sequence>
<evidence type="ECO:0000313" key="1">
    <source>
        <dbReference type="EMBL" id="KAF2427114.1"/>
    </source>
</evidence>
<gene>
    <name evidence="1" type="ORF">EJ08DRAFT_699743</name>
</gene>
<name>A0A9P4TVT4_9PEZI</name>
<evidence type="ECO:0000313" key="2">
    <source>
        <dbReference type="Proteomes" id="UP000800235"/>
    </source>
</evidence>